<dbReference type="SUPFAM" id="SSF55785">
    <property type="entry name" value="PYP-like sensor domain (PAS domain)"/>
    <property type="match status" value="4"/>
</dbReference>
<dbReference type="InterPro" id="IPR005467">
    <property type="entry name" value="His_kinase_dom"/>
</dbReference>
<feature type="domain" description="PAS" evidence="15">
    <location>
        <begin position="615"/>
        <end position="670"/>
    </location>
</feature>
<feature type="domain" description="Response regulatory" evidence="14">
    <location>
        <begin position="1333"/>
        <end position="1450"/>
    </location>
</feature>
<dbReference type="SMART" id="SM00091">
    <property type="entry name" value="PAS"/>
    <property type="match status" value="4"/>
</dbReference>
<dbReference type="PRINTS" id="PR00344">
    <property type="entry name" value="BCTRLSENSOR"/>
</dbReference>
<evidence type="ECO:0000256" key="8">
    <source>
        <dbReference type="ARBA" id="ARBA00023012"/>
    </source>
</evidence>
<feature type="transmembrane region" description="Helical" evidence="12">
    <location>
        <begin position="187"/>
        <end position="206"/>
    </location>
</feature>
<dbReference type="Proteomes" id="UP000263900">
    <property type="component" value="Chromosome"/>
</dbReference>
<feature type="domain" description="PAC" evidence="16">
    <location>
        <begin position="556"/>
        <end position="607"/>
    </location>
</feature>
<keyword evidence="8" id="KW-0902">Two-component regulatory system</keyword>
<evidence type="ECO:0000256" key="1">
    <source>
        <dbReference type="ARBA" id="ARBA00000085"/>
    </source>
</evidence>
<dbReference type="Gene3D" id="3.30.450.40">
    <property type="match status" value="1"/>
</dbReference>
<dbReference type="SMART" id="SM00448">
    <property type="entry name" value="REC"/>
    <property type="match status" value="2"/>
</dbReference>
<dbReference type="InterPro" id="IPR013767">
    <property type="entry name" value="PAS_fold"/>
</dbReference>
<dbReference type="InterPro" id="IPR036890">
    <property type="entry name" value="HATPase_C_sf"/>
</dbReference>
<keyword evidence="12" id="KW-1133">Transmembrane helix</keyword>
<keyword evidence="18" id="KW-1185">Reference proteome</keyword>
<dbReference type="CDD" id="cd00082">
    <property type="entry name" value="HisKA"/>
    <property type="match status" value="1"/>
</dbReference>
<dbReference type="FunFam" id="3.30.565.10:FF:000010">
    <property type="entry name" value="Sensor histidine kinase RcsC"/>
    <property type="match status" value="1"/>
</dbReference>
<dbReference type="InterPro" id="IPR001789">
    <property type="entry name" value="Sig_transdc_resp-reg_receiver"/>
</dbReference>
<dbReference type="InterPro" id="IPR001610">
    <property type="entry name" value="PAC"/>
</dbReference>
<dbReference type="PROSITE" id="PS50113">
    <property type="entry name" value="PAC"/>
    <property type="match status" value="2"/>
</dbReference>
<feature type="domain" description="Response regulatory" evidence="14">
    <location>
        <begin position="1187"/>
        <end position="1309"/>
    </location>
</feature>
<evidence type="ECO:0000256" key="3">
    <source>
        <dbReference type="ARBA" id="ARBA00022553"/>
    </source>
</evidence>
<dbReference type="CDD" id="cd00130">
    <property type="entry name" value="PAS"/>
    <property type="match status" value="2"/>
</dbReference>
<evidence type="ECO:0000256" key="4">
    <source>
        <dbReference type="ARBA" id="ARBA00022679"/>
    </source>
</evidence>
<dbReference type="InterPro" id="IPR000700">
    <property type="entry name" value="PAS-assoc_C"/>
</dbReference>
<keyword evidence="6" id="KW-0418">Kinase</keyword>
<dbReference type="InterPro" id="IPR013655">
    <property type="entry name" value="PAS_fold_3"/>
</dbReference>
<dbReference type="InterPro" id="IPR004358">
    <property type="entry name" value="Sig_transdc_His_kin-like_C"/>
</dbReference>
<keyword evidence="12" id="KW-0472">Membrane</keyword>
<dbReference type="SMART" id="SM00086">
    <property type="entry name" value="PAC"/>
    <property type="match status" value="1"/>
</dbReference>
<dbReference type="InterPro" id="IPR029016">
    <property type="entry name" value="GAF-like_dom_sf"/>
</dbReference>
<protein>
    <recommendedName>
        <fullName evidence="10">Sensory/regulatory protein RpfC</fullName>
        <ecNumber evidence="2">2.7.13.3</ecNumber>
    </recommendedName>
</protein>
<organism evidence="17 18">
    <name type="scientific">Paraflavitalea soli</name>
    <dbReference type="NCBI Taxonomy" id="2315862"/>
    <lineage>
        <taxon>Bacteria</taxon>
        <taxon>Pseudomonadati</taxon>
        <taxon>Bacteroidota</taxon>
        <taxon>Chitinophagia</taxon>
        <taxon>Chitinophagales</taxon>
        <taxon>Chitinophagaceae</taxon>
        <taxon>Paraflavitalea</taxon>
    </lineage>
</organism>
<comment type="subunit">
    <text evidence="9">At low DSF concentrations, interacts with RpfF.</text>
</comment>
<dbReference type="Pfam" id="PF02518">
    <property type="entry name" value="HATPase_c"/>
    <property type="match status" value="1"/>
</dbReference>
<evidence type="ECO:0000256" key="9">
    <source>
        <dbReference type="ARBA" id="ARBA00064003"/>
    </source>
</evidence>
<evidence type="ECO:0000256" key="12">
    <source>
        <dbReference type="SAM" id="Phobius"/>
    </source>
</evidence>
<dbReference type="Pfam" id="PF00512">
    <property type="entry name" value="HisKA"/>
    <property type="match status" value="1"/>
</dbReference>
<dbReference type="GO" id="GO:0000155">
    <property type="term" value="F:phosphorelay sensor kinase activity"/>
    <property type="evidence" value="ECO:0007669"/>
    <property type="project" value="InterPro"/>
</dbReference>
<dbReference type="PROSITE" id="PS50109">
    <property type="entry name" value="HIS_KIN"/>
    <property type="match status" value="1"/>
</dbReference>
<accession>A0A3B7MUC9</accession>
<dbReference type="Pfam" id="PF08448">
    <property type="entry name" value="PAS_4"/>
    <property type="match status" value="1"/>
</dbReference>
<dbReference type="InterPro" id="IPR035965">
    <property type="entry name" value="PAS-like_dom_sf"/>
</dbReference>
<name>A0A3B7MUC9_9BACT</name>
<feature type="domain" description="PAC" evidence="16">
    <location>
        <begin position="692"/>
        <end position="749"/>
    </location>
</feature>
<dbReference type="Pfam" id="PF08447">
    <property type="entry name" value="PAS_3"/>
    <property type="match status" value="1"/>
</dbReference>
<dbReference type="SUPFAM" id="SSF52172">
    <property type="entry name" value="CheY-like"/>
    <property type="match status" value="2"/>
</dbReference>
<dbReference type="Pfam" id="PF01590">
    <property type="entry name" value="GAF"/>
    <property type="match status" value="1"/>
</dbReference>
<dbReference type="InterPro" id="IPR003661">
    <property type="entry name" value="HisK_dim/P_dom"/>
</dbReference>
<dbReference type="EC" id="2.7.13.3" evidence="2"/>
<evidence type="ECO:0000313" key="18">
    <source>
        <dbReference type="Proteomes" id="UP000263900"/>
    </source>
</evidence>
<keyword evidence="3 11" id="KW-0597">Phosphoprotein</keyword>
<gene>
    <name evidence="17" type="ORF">D3H65_22540</name>
</gene>
<comment type="catalytic activity">
    <reaction evidence="1">
        <text>ATP + protein L-histidine = ADP + protein N-phospho-L-histidine.</text>
        <dbReference type="EC" id="2.7.13.3"/>
    </reaction>
</comment>
<dbReference type="InterPro" id="IPR036097">
    <property type="entry name" value="HisK_dim/P_sf"/>
</dbReference>
<evidence type="ECO:0000256" key="5">
    <source>
        <dbReference type="ARBA" id="ARBA00022741"/>
    </source>
</evidence>
<dbReference type="Gene3D" id="1.10.287.130">
    <property type="match status" value="1"/>
</dbReference>
<dbReference type="PANTHER" id="PTHR45339">
    <property type="entry name" value="HYBRID SIGNAL TRANSDUCTION HISTIDINE KINASE J"/>
    <property type="match status" value="1"/>
</dbReference>
<feature type="transmembrane region" description="Helical" evidence="12">
    <location>
        <begin position="12"/>
        <end position="30"/>
    </location>
</feature>
<dbReference type="PROSITE" id="PS50110">
    <property type="entry name" value="RESPONSE_REGULATORY"/>
    <property type="match status" value="2"/>
</dbReference>
<dbReference type="Pfam" id="PF00989">
    <property type="entry name" value="PAS"/>
    <property type="match status" value="1"/>
</dbReference>
<dbReference type="Pfam" id="PF00072">
    <property type="entry name" value="Response_reg"/>
    <property type="match status" value="2"/>
</dbReference>
<dbReference type="GO" id="GO:0005524">
    <property type="term" value="F:ATP binding"/>
    <property type="evidence" value="ECO:0007669"/>
    <property type="project" value="UniProtKB-KW"/>
</dbReference>
<dbReference type="EMBL" id="CP032157">
    <property type="protein sequence ID" value="AXY76606.1"/>
    <property type="molecule type" value="Genomic_DNA"/>
</dbReference>
<feature type="domain" description="PAS" evidence="15">
    <location>
        <begin position="226"/>
        <end position="281"/>
    </location>
</feature>
<dbReference type="PANTHER" id="PTHR45339:SF1">
    <property type="entry name" value="HYBRID SIGNAL TRANSDUCTION HISTIDINE KINASE J"/>
    <property type="match status" value="1"/>
</dbReference>
<dbReference type="InterPro" id="IPR013656">
    <property type="entry name" value="PAS_4"/>
</dbReference>
<feature type="modified residue" description="4-aspartylphosphate" evidence="11">
    <location>
        <position position="1382"/>
    </location>
</feature>
<evidence type="ECO:0000256" key="7">
    <source>
        <dbReference type="ARBA" id="ARBA00022840"/>
    </source>
</evidence>
<dbReference type="SMART" id="SM00388">
    <property type="entry name" value="HisKA"/>
    <property type="match status" value="1"/>
</dbReference>
<proteinExistence type="predicted"/>
<dbReference type="CDD" id="cd17546">
    <property type="entry name" value="REC_hyHK_CKI1_RcsC-like"/>
    <property type="match status" value="1"/>
</dbReference>
<reference evidence="17 18" key="1">
    <citation type="submission" date="2018-09" db="EMBL/GenBank/DDBJ databases">
        <title>Genome sequencing of strain 6GH32-13.</title>
        <authorList>
            <person name="Weon H.-Y."/>
            <person name="Heo J."/>
            <person name="Kwon S.-W."/>
        </authorList>
    </citation>
    <scope>NUCLEOTIDE SEQUENCE [LARGE SCALE GENOMIC DNA]</scope>
    <source>
        <strain evidence="17 18">5GH32-13</strain>
    </source>
</reference>
<keyword evidence="4" id="KW-0808">Transferase</keyword>
<evidence type="ECO:0000313" key="17">
    <source>
        <dbReference type="EMBL" id="AXY76606.1"/>
    </source>
</evidence>
<dbReference type="Gene3D" id="3.30.565.10">
    <property type="entry name" value="Histidine kinase-like ATPase, C-terminal domain"/>
    <property type="match status" value="1"/>
</dbReference>
<dbReference type="OrthoDB" id="9811889at2"/>
<evidence type="ECO:0000259" key="16">
    <source>
        <dbReference type="PROSITE" id="PS50113"/>
    </source>
</evidence>
<dbReference type="Gene3D" id="3.30.450.20">
    <property type="entry name" value="PAS domain"/>
    <property type="match status" value="4"/>
</dbReference>
<dbReference type="SMART" id="SM00387">
    <property type="entry name" value="HATPase_c"/>
    <property type="match status" value="1"/>
</dbReference>
<evidence type="ECO:0000256" key="11">
    <source>
        <dbReference type="PROSITE-ProRule" id="PRU00169"/>
    </source>
</evidence>
<dbReference type="SUPFAM" id="SSF55781">
    <property type="entry name" value="GAF domain-like"/>
    <property type="match status" value="1"/>
</dbReference>
<feature type="domain" description="PAS" evidence="15">
    <location>
        <begin position="482"/>
        <end position="538"/>
    </location>
</feature>
<dbReference type="GO" id="GO:0006355">
    <property type="term" value="P:regulation of DNA-templated transcription"/>
    <property type="evidence" value="ECO:0007669"/>
    <property type="project" value="InterPro"/>
</dbReference>
<dbReference type="KEGG" id="pseg:D3H65_22540"/>
<feature type="domain" description="Histidine kinase" evidence="13">
    <location>
        <begin position="944"/>
        <end position="1170"/>
    </location>
</feature>
<keyword evidence="7" id="KW-0067">ATP-binding</keyword>
<dbReference type="PROSITE" id="PS50112">
    <property type="entry name" value="PAS"/>
    <property type="match status" value="3"/>
</dbReference>
<dbReference type="InterPro" id="IPR011006">
    <property type="entry name" value="CheY-like_superfamily"/>
</dbReference>
<dbReference type="NCBIfam" id="TIGR00229">
    <property type="entry name" value="sensory_box"/>
    <property type="match status" value="3"/>
</dbReference>
<evidence type="ECO:0000259" key="13">
    <source>
        <dbReference type="PROSITE" id="PS50109"/>
    </source>
</evidence>
<sequence>MKNPFRKLIRIAIVLLATVLLFNFTGYYLINLRSQENEQLVQVNRVANEQRMLSQIISKDIVLLTRPRLTNPEIQELRQELQTSVDTFIINNDFLQGKVNTLSHQRQFEIKQLHNHAQLHFKDIISISRDVLKADSGLLNANRPAFRRDILQKEKKYSPVMDKLAHHYSNIISEKMGEASTINTGKFISLIVAFICLVFLVLEPLFRSNQRNYEELQLAKNELQKEKAYFSSILNSQTNYVIRIDNDGNFTYANPQFLQAFGYQEKFLMGEPYFNTIYPKDLYRCQQMAEDCWKNPGKVFKLLIRKPIQQTKTFQWTEWEFIALQNEKGTQEIQGIGVNVTDKVMAEQLKEEAIRTSSYAMTYARMGSWKLDFFSQEMTMSKEFTSLLEHDEQEELTMTFEQFMQEYVVPEDHNQVIRELTNSIHNKYNHDYETNFSCRIITRKGNVRYLYIRGKMVDATSGFGIAQDITTQKAAEQALQHSEQQFRLLAEHSEDIITVNQLDGKLVYVSPSVQKTLGFSPEEVQGHSVMEYIHPEDQYKFLEQDDRPALAELENLTLRYRMRTKSGDYIWLESIIKPVHEKGAVTRLICTSRNITERKRAEAEREQLLAEVKQSEELLRTVINSTPDWIFIKDLGHRFLLVNQAFADSMHRLPQDFIGKDDIEIGFPEEVVKGDPENDIRGFWNDDIEVVKTGNAKFIQEEPSSINGKAQVMTTVKVPLRDSDGAVWGVLGFAHNITEQKKSEDRLLHKDLLLQAMAEATHQLISNNHLEEAIGEAIQLLGIKLQVNSVNVYRNEYNYQEAKWYSDQLLHWDSATGELSHKDPAYQRLVLNEEAAIFKTLKKEELYCGYVKDIPEEADRAYFEKMKVKSVAIVPIFTLHQFWGIVGFSDREERDWTIPEFSILQSFAATLAAAIERKQMEQELVQAKDAAESASQAKSEFMANMSHELRTPMNGIIGFTDLVLTTDLQKTQRDYLGNVKKSANGLLDIINDILDFSKLEAGKLQIDHVPFRLDELVEETVDILMVKAFEKNLELICYIDPELPVQFGGDPVRIRQVLVNLLGNAIKFTPQGEILISLVKAGGIYQKNGKPYLDIELSVRDTGIGISPKKLRKIFESFTQADSSTTRKYGGTGLGLTISKSLAELMYGNLTVNSELGRGSTFTLHLALEVVKEHAQIASEHKPPLRKVLVVDDNATNRWLMQDIFRYFNIPCEIAGSGKEALMMMERMKGAGEQLDLIITDHHMPEMDGMQLVKELQQQASSITQPTILMLSSLERNLFQHEADKLGIRQILTKPVKMYELYAMLSSMFMPGHESNKPDLSVTNVEHITEAASIMVVEDDPINMLLISEVLKKMGFDIIRANNGKEALEVLPHYDPVLIFMDVNMPEMDGYTTTRHIRAMGEPYNHLPIIALTADAMQGDREKCLAAGMDDYISKPFRIEEIIGVLKNRTLLV</sequence>
<dbReference type="FunFam" id="1.10.287.130:FF:000002">
    <property type="entry name" value="Two-component osmosensing histidine kinase"/>
    <property type="match status" value="1"/>
</dbReference>
<dbReference type="RefSeq" id="WP_119052483.1">
    <property type="nucleotide sequence ID" value="NZ_CP032157.1"/>
</dbReference>
<evidence type="ECO:0000259" key="14">
    <source>
        <dbReference type="PROSITE" id="PS50110"/>
    </source>
</evidence>
<dbReference type="InterPro" id="IPR003594">
    <property type="entry name" value="HATPase_dom"/>
</dbReference>
<dbReference type="Gene3D" id="3.40.50.2300">
    <property type="match status" value="2"/>
</dbReference>
<dbReference type="InterPro" id="IPR003018">
    <property type="entry name" value="GAF"/>
</dbReference>
<evidence type="ECO:0000259" key="15">
    <source>
        <dbReference type="PROSITE" id="PS50112"/>
    </source>
</evidence>
<dbReference type="SUPFAM" id="SSF55874">
    <property type="entry name" value="ATPase domain of HSP90 chaperone/DNA topoisomerase II/histidine kinase"/>
    <property type="match status" value="1"/>
</dbReference>
<feature type="modified residue" description="4-aspartylphosphate" evidence="11">
    <location>
        <position position="1241"/>
    </location>
</feature>
<evidence type="ECO:0000256" key="10">
    <source>
        <dbReference type="ARBA" id="ARBA00068150"/>
    </source>
</evidence>
<evidence type="ECO:0000256" key="6">
    <source>
        <dbReference type="ARBA" id="ARBA00022777"/>
    </source>
</evidence>
<dbReference type="SUPFAM" id="SSF47384">
    <property type="entry name" value="Homodimeric domain of signal transducing histidine kinase"/>
    <property type="match status" value="1"/>
</dbReference>
<keyword evidence="5" id="KW-0547">Nucleotide-binding</keyword>
<keyword evidence="12" id="KW-0812">Transmembrane</keyword>
<evidence type="ECO:0000256" key="2">
    <source>
        <dbReference type="ARBA" id="ARBA00012438"/>
    </source>
</evidence>
<dbReference type="InterPro" id="IPR000014">
    <property type="entry name" value="PAS"/>
</dbReference>
<dbReference type="CDD" id="cd16922">
    <property type="entry name" value="HATPase_EvgS-ArcB-TorS-like"/>
    <property type="match status" value="1"/>
</dbReference>